<accession>A0ABX0A8Q9</accession>
<dbReference type="Proteomes" id="UP001429354">
    <property type="component" value="Unassembled WGS sequence"/>
</dbReference>
<evidence type="ECO:0000313" key="1">
    <source>
        <dbReference type="EMBL" id="NDK37910.1"/>
    </source>
</evidence>
<organism evidence="1 2">
    <name type="scientific">Pseudoxanthomonas gei</name>
    <dbReference type="NCBI Taxonomy" id="1383030"/>
    <lineage>
        <taxon>Bacteria</taxon>
        <taxon>Pseudomonadati</taxon>
        <taxon>Pseudomonadota</taxon>
        <taxon>Gammaproteobacteria</taxon>
        <taxon>Lysobacterales</taxon>
        <taxon>Lysobacteraceae</taxon>
        <taxon>Pseudoxanthomonas</taxon>
    </lineage>
</organism>
<gene>
    <name evidence="1" type="ORF">DT603_03535</name>
</gene>
<protein>
    <submittedName>
        <fullName evidence="1">Uncharacterized protein</fullName>
    </submittedName>
</protein>
<proteinExistence type="predicted"/>
<evidence type="ECO:0000313" key="2">
    <source>
        <dbReference type="Proteomes" id="UP001429354"/>
    </source>
</evidence>
<reference evidence="1 2" key="1">
    <citation type="submission" date="2018-07" db="EMBL/GenBank/DDBJ databases">
        <title>Whole genome Sequencing of Pseudoxanthomonas gei KCTC 32298 (T).</title>
        <authorList>
            <person name="Kumar S."/>
            <person name="Bansal K."/>
            <person name="Kaur A."/>
            <person name="Patil P."/>
            <person name="Sharma S."/>
            <person name="Patil P.B."/>
        </authorList>
    </citation>
    <scope>NUCLEOTIDE SEQUENCE [LARGE SCALE GENOMIC DNA]</scope>
    <source>
        <strain evidence="1 2">KCTC 32298</strain>
    </source>
</reference>
<keyword evidence="2" id="KW-1185">Reference proteome</keyword>
<comment type="caution">
    <text evidence="1">The sequence shown here is derived from an EMBL/GenBank/DDBJ whole genome shotgun (WGS) entry which is preliminary data.</text>
</comment>
<dbReference type="RefSeq" id="WP_162348481.1">
    <property type="nucleotide sequence ID" value="NZ_QOVG01000002.1"/>
</dbReference>
<name>A0ABX0A8Q9_9GAMM</name>
<dbReference type="EMBL" id="QOVG01000002">
    <property type="protein sequence ID" value="NDK37910.1"/>
    <property type="molecule type" value="Genomic_DNA"/>
</dbReference>
<sequence>MDKTTEEIICDLQAQVYVLRAALRALAQTHRDSNELLKAWREALENSTAGPVVPAYARQSEYIAERCQAFVEDWTAELVELAVPGVKRRN</sequence>